<organism evidence="11 12">
    <name type="scientific">Tessaracoccus flavescens</name>
    <dbReference type="NCBI Taxonomy" id="399497"/>
    <lineage>
        <taxon>Bacteria</taxon>
        <taxon>Bacillati</taxon>
        <taxon>Actinomycetota</taxon>
        <taxon>Actinomycetes</taxon>
        <taxon>Propionibacteriales</taxon>
        <taxon>Propionibacteriaceae</taxon>
        <taxon>Tessaracoccus</taxon>
    </lineage>
</organism>
<dbReference type="InterPro" id="IPR001734">
    <property type="entry name" value="Na/solute_symporter"/>
</dbReference>
<evidence type="ECO:0000256" key="4">
    <source>
        <dbReference type="ARBA" id="ARBA00022475"/>
    </source>
</evidence>
<evidence type="ECO:0000256" key="10">
    <source>
        <dbReference type="SAM" id="Phobius"/>
    </source>
</evidence>
<keyword evidence="8 10" id="KW-0472">Membrane</keyword>
<protein>
    <submittedName>
        <fullName evidence="11">Cation acetate symporter</fullName>
    </submittedName>
</protein>
<dbReference type="AlphaFoldDB" id="A0A921JRY8"/>
<keyword evidence="7 10" id="KW-1133">Transmembrane helix</keyword>
<evidence type="ECO:0000256" key="8">
    <source>
        <dbReference type="ARBA" id="ARBA00023136"/>
    </source>
</evidence>
<dbReference type="GO" id="GO:0005886">
    <property type="term" value="C:plasma membrane"/>
    <property type="evidence" value="ECO:0007669"/>
    <property type="project" value="UniProtKB-SubCell"/>
</dbReference>
<dbReference type="GO" id="GO:0015123">
    <property type="term" value="F:acetate transmembrane transporter activity"/>
    <property type="evidence" value="ECO:0007669"/>
    <property type="project" value="TreeGrafter"/>
</dbReference>
<dbReference type="GO" id="GO:0006847">
    <property type="term" value="P:plasma membrane acetate transport"/>
    <property type="evidence" value="ECO:0007669"/>
    <property type="project" value="TreeGrafter"/>
</dbReference>
<evidence type="ECO:0000313" key="11">
    <source>
        <dbReference type="EMBL" id="HJE52028.1"/>
    </source>
</evidence>
<dbReference type="PANTHER" id="PTHR48086:SF6">
    <property type="entry name" value="CATION_ACETATE SYMPORTER ACTP"/>
    <property type="match status" value="1"/>
</dbReference>
<keyword evidence="6" id="KW-0769">Symport</keyword>
<evidence type="ECO:0000256" key="3">
    <source>
        <dbReference type="ARBA" id="ARBA00022448"/>
    </source>
</evidence>
<accession>A0A921JRY8</accession>
<evidence type="ECO:0000256" key="1">
    <source>
        <dbReference type="ARBA" id="ARBA00004651"/>
    </source>
</evidence>
<dbReference type="InterPro" id="IPR050277">
    <property type="entry name" value="Sodium:Solute_Symporter"/>
</dbReference>
<feature type="transmembrane region" description="Helical" evidence="10">
    <location>
        <begin position="32"/>
        <end position="50"/>
    </location>
</feature>
<evidence type="ECO:0000256" key="7">
    <source>
        <dbReference type="ARBA" id="ARBA00022989"/>
    </source>
</evidence>
<dbReference type="Pfam" id="PF00474">
    <property type="entry name" value="SSF"/>
    <property type="match status" value="1"/>
</dbReference>
<feature type="transmembrane region" description="Helical" evidence="10">
    <location>
        <begin position="56"/>
        <end position="79"/>
    </location>
</feature>
<name>A0A921JRY8_9ACTN</name>
<comment type="similarity">
    <text evidence="2 9">Belongs to the sodium:solute symporter (SSF) (TC 2.A.21) family.</text>
</comment>
<evidence type="ECO:0000256" key="2">
    <source>
        <dbReference type="ARBA" id="ARBA00006434"/>
    </source>
</evidence>
<evidence type="ECO:0000256" key="9">
    <source>
        <dbReference type="RuleBase" id="RU362091"/>
    </source>
</evidence>
<reference evidence="11" key="1">
    <citation type="journal article" date="2021" name="PeerJ">
        <title>Extensive microbial diversity within the chicken gut microbiome revealed by metagenomics and culture.</title>
        <authorList>
            <person name="Gilroy R."/>
            <person name="Ravi A."/>
            <person name="Getino M."/>
            <person name="Pursley I."/>
            <person name="Horton D.L."/>
            <person name="Alikhan N.F."/>
            <person name="Baker D."/>
            <person name="Gharbi K."/>
            <person name="Hall N."/>
            <person name="Watson M."/>
            <person name="Adriaenssens E.M."/>
            <person name="Foster-Nyarko E."/>
            <person name="Jarju S."/>
            <person name="Secka A."/>
            <person name="Antonio M."/>
            <person name="Oren A."/>
            <person name="Chaudhuri R.R."/>
            <person name="La Ragione R."/>
            <person name="Hildebrand F."/>
            <person name="Pallen M.J."/>
        </authorList>
    </citation>
    <scope>NUCLEOTIDE SEQUENCE</scope>
    <source>
        <strain evidence="11">ChiGjej3B3-7470</strain>
    </source>
</reference>
<dbReference type="InterPro" id="IPR038377">
    <property type="entry name" value="Na/Glc_symporter_sf"/>
</dbReference>
<dbReference type="EMBL" id="DYZF01000218">
    <property type="protein sequence ID" value="HJE52028.1"/>
    <property type="molecule type" value="Genomic_DNA"/>
</dbReference>
<dbReference type="PROSITE" id="PS50283">
    <property type="entry name" value="NA_SOLUT_SYMP_3"/>
    <property type="match status" value="1"/>
</dbReference>
<dbReference type="GO" id="GO:0015293">
    <property type="term" value="F:symporter activity"/>
    <property type="evidence" value="ECO:0007669"/>
    <property type="project" value="UniProtKB-KW"/>
</dbReference>
<evidence type="ECO:0000256" key="5">
    <source>
        <dbReference type="ARBA" id="ARBA00022692"/>
    </source>
</evidence>
<keyword evidence="4" id="KW-1003">Cell membrane</keyword>
<keyword evidence="3" id="KW-0813">Transport</keyword>
<gene>
    <name evidence="11" type="ORF">K8V15_08650</name>
</gene>
<dbReference type="Proteomes" id="UP000712713">
    <property type="component" value="Unassembled WGS sequence"/>
</dbReference>
<evidence type="ECO:0000313" key="12">
    <source>
        <dbReference type="Proteomes" id="UP000712713"/>
    </source>
</evidence>
<evidence type="ECO:0000256" key="6">
    <source>
        <dbReference type="ARBA" id="ARBA00022847"/>
    </source>
</evidence>
<comment type="subcellular location">
    <subcellularLocation>
        <location evidence="1">Cell membrane</location>
        <topology evidence="1">Multi-pass membrane protein</topology>
    </subcellularLocation>
</comment>
<dbReference type="PANTHER" id="PTHR48086">
    <property type="entry name" value="SODIUM/PROLINE SYMPORTER-RELATED"/>
    <property type="match status" value="1"/>
</dbReference>
<feature type="transmembrane region" description="Helical" evidence="10">
    <location>
        <begin position="91"/>
        <end position="112"/>
    </location>
</feature>
<feature type="non-terminal residue" evidence="11">
    <location>
        <position position="1"/>
    </location>
</feature>
<dbReference type="Gene3D" id="1.20.1730.10">
    <property type="entry name" value="Sodium/glucose cotransporter"/>
    <property type="match status" value="1"/>
</dbReference>
<keyword evidence="5 10" id="KW-0812">Transmembrane</keyword>
<feature type="transmembrane region" description="Helical" evidence="10">
    <location>
        <begin position="124"/>
        <end position="146"/>
    </location>
</feature>
<reference evidence="11" key="2">
    <citation type="submission" date="2021-09" db="EMBL/GenBank/DDBJ databases">
        <authorList>
            <person name="Gilroy R."/>
        </authorList>
    </citation>
    <scope>NUCLEOTIDE SEQUENCE</scope>
    <source>
        <strain evidence="11">ChiGjej3B3-7470</strain>
    </source>
</reference>
<sequence>GLTITASASFAHDVYNSILKDGKADPAQEVKVARITSVVVGILAILGGILANGQNIAFLISLAFAVAASANLPAILYTMYWKRFNTRGSVWSIYTGLISAVVLIVFSPSISGSKSAMLGEAVNFAWFPLTNPALVSVPLAFLAGFLGTITAKDRGDEEFAAEMEVRSMTGAGAGEAISH</sequence>
<comment type="caution">
    <text evidence="11">The sequence shown here is derived from an EMBL/GenBank/DDBJ whole genome shotgun (WGS) entry which is preliminary data.</text>
</comment>
<proteinExistence type="inferred from homology"/>